<accession>A0A074YWS6</accession>
<evidence type="ECO:0000259" key="1">
    <source>
        <dbReference type="PROSITE" id="PS51112"/>
    </source>
</evidence>
<dbReference type="Pfam" id="PF01871">
    <property type="entry name" value="AMMECR1"/>
    <property type="match status" value="1"/>
</dbReference>
<dbReference type="InterPro" id="IPR036071">
    <property type="entry name" value="AMMECR1_dom_sf"/>
</dbReference>
<dbReference type="PANTHER" id="PTHR13016:SF0">
    <property type="entry name" value="AMME SYNDROME CANDIDATE GENE 1 PROTEIN"/>
    <property type="match status" value="1"/>
</dbReference>
<organism evidence="2 3">
    <name type="scientific">Opisthorchis viverrini</name>
    <name type="common">Southeast Asian liver fluke</name>
    <dbReference type="NCBI Taxonomy" id="6198"/>
    <lineage>
        <taxon>Eukaryota</taxon>
        <taxon>Metazoa</taxon>
        <taxon>Spiralia</taxon>
        <taxon>Lophotrochozoa</taxon>
        <taxon>Platyhelminthes</taxon>
        <taxon>Trematoda</taxon>
        <taxon>Digenea</taxon>
        <taxon>Opisthorchiida</taxon>
        <taxon>Opisthorchiata</taxon>
        <taxon>Opisthorchiidae</taxon>
        <taxon>Opisthorchis</taxon>
    </lineage>
</organism>
<dbReference type="EMBL" id="KL597281">
    <property type="protein sequence ID" value="KER19231.1"/>
    <property type="molecule type" value="Genomic_DNA"/>
</dbReference>
<dbReference type="PROSITE" id="PS51112">
    <property type="entry name" value="AMMECR1"/>
    <property type="match status" value="1"/>
</dbReference>
<dbReference type="SUPFAM" id="SSF143447">
    <property type="entry name" value="AMMECR1-like"/>
    <property type="match status" value="1"/>
</dbReference>
<dbReference type="OrthoDB" id="24630at2759"/>
<evidence type="ECO:0000313" key="2">
    <source>
        <dbReference type="EMBL" id="KER19231.1"/>
    </source>
</evidence>
<dbReference type="KEGG" id="ovi:T265_11928"/>
<feature type="domain" description="AMMECR1" evidence="1">
    <location>
        <begin position="1"/>
        <end position="132"/>
    </location>
</feature>
<dbReference type="CTD" id="20326096"/>
<evidence type="ECO:0000313" key="3">
    <source>
        <dbReference type="Proteomes" id="UP000054324"/>
    </source>
</evidence>
<dbReference type="InterPro" id="IPR023473">
    <property type="entry name" value="AMMECR1"/>
</dbReference>
<dbReference type="AlphaFoldDB" id="A0A074YWS6"/>
<dbReference type="RefSeq" id="XP_009177020.1">
    <property type="nucleotide sequence ID" value="XM_009178756.1"/>
</dbReference>
<proteinExistence type="predicted"/>
<protein>
    <recommendedName>
        <fullName evidence="1">AMMECR1 domain-containing protein</fullName>
    </recommendedName>
</protein>
<dbReference type="GeneID" id="20326096"/>
<dbReference type="STRING" id="6198.A0A074YWS6"/>
<reference evidence="2 3" key="1">
    <citation type="submission" date="2013-11" db="EMBL/GenBank/DDBJ databases">
        <title>Opisthorchis viverrini - life in the bile duct.</title>
        <authorList>
            <person name="Young N.D."/>
            <person name="Nagarajan N."/>
            <person name="Lin S.J."/>
            <person name="Korhonen P.K."/>
            <person name="Jex A.R."/>
            <person name="Hall R.S."/>
            <person name="Safavi-Hemami H."/>
            <person name="Kaewkong W."/>
            <person name="Bertrand D."/>
            <person name="Gao S."/>
            <person name="Seet Q."/>
            <person name="Wongkham S."/>
            <person name="Teh B.T."/>
            <person name="Wongkham C."/>
            <person name="Intapan P.M."/>
            <person name="Maleewong W."/>
            <person name="Yang X."/>
            <person name="Hu M."/>
            <person name="Wang Z."/>
            <person name="Hofmann A."/>
            <person name="Sternberg P.W."/>
            <person name="Tan P."/>
            <person name="Wang J."/>
            <person name="Gasser R.B."/>
        </authorList>
    </citation>
    <scope>NUCLEOTIDE SEQUENCE [LARGE SCALE GENOMIC DNA]</scope>
</reference>
<dbReference type="Proteomes" id="UP000054324">
    <property type="component" value="Unassembled WGS sequence"/>
</dbReference>
<gene>
    <name evidence="2" type="ORF">T265_11928</name>
</gene>
<keyword evidence="3" id="KW-1185">Reference proteome</keyword>
<dbReference type="Gene3D" id="3.30.1490.150">
    <property type="entry name" value="Hypothetical protein ph0010, domain 2"/>
    <property type="match status" value="1"/>
</dbReference>
<name>A0A074YWS6_OPIVI</name>
<dbReference type="PANTHER" id="PTHR13016">
    <property type="entry name" value="AMMECR1 HOMOLOG"/>
    <property type="match status" value="1"/>
</dbReference>
<dbReference type="InterPro" id="IPR002733">
    <property type="entry name" value="AMMECR1_domain"/>
</dbReference>
<sequence length="138" mass="15899">MTNVHLASTVANGVEVMYYPCPRPKSIILLVYPMLDNSFLIHFSEYTSFLIKIGVHGIRIEFVNEKGYHRTATYLPEVAHKQGWNHLETIDSLLRKGGYRGPISESLRQSIRLTRYRSEKLSVPATEYLRARQNGYIV</sequence>